<protein>
    <submittedName>
        <fullName evidence="5">8-oxo-dGTP diphosphatase</fullName>
    </submittedName>
</protein>
<evidence type="ECO:0000256" key="3">
    <source>
        <dbReference type="RuleBase" id="RU003476"/>
    </source>
</evidence>
<dbReference type="PROSITE" id="PS00893">
    <property type="entry name" value="NUDIX_BOX"/>
    <property type="match status" value="1"/>
</dbReference>
<evidence type="ECO:0000256" key="2">
    <source>
        <dbReference type="ARBA" id="ARBA00022801"/>
    </source>
</evidence>
<dbReference type="STRING" id="1122213.GCA_000423365_00326"/>
<feature type="domain" description="Nudix hydrolase" evidence="4">
    <location>
        <begin position="3"/>
        <end position="123"/>
    </location>
</feature>
<gene>
    <name evidence="5" type="ORF">MXMO3_02690</name>
</gene>
<evidence type="ECO:0000313" key="5">
    <source>
        <dbReference type="EMBL" id="AVX05201.1"/>
    </source>
</evidence>
<keyword evidence="2 3" id="KW-0378">Hydrolase</keyword>
<dbReference type="KEGG" id="mmyr:MXMO3_02690"/>
<dbReference type="InterPro" id="IPR000086">
    <property type="entry name" value="NUDIX_hydrolase_dom"/>
</dbReference>
<keyword evidence="6" id="KW-1185">Reference proteome</keyword>
<dbReference type="Pfam" id="PF00293">
    <property type="entry name" value="NUDIX"/>
    <property type="match status" value="1"/>
</dbReference>
<dbReference type="PROSITE" id="PS51462">
    <property type="entry name" value="NUDIX"/>
    <property type="match status" value="1"/>
</dbReference>
<sequence length="129" mass="14222">MSNSVNVVSAALFDGDNVLLVQRKHPPFQHYWSLPGGHMQPDESAKDAIQREILEETGLSVSQFHEVQQHASAGYTLQVFVAHADIAKAQALDDAAAVQIASLHDVPDLTYTPDLWTIIRAAHQRLTEL</sequence>
<dbReference type="PANTHER" id="PTHR43736">
    <property type="entry name" value="ADP-RIBOSE PYROPHOSPHATASE"/>
    <property type="match status" value="1"/>
</dbReference>
<dbReference type="InterPro" id="IPR020084">
    <property type="entry name" value="NUDIX_hydrolase_CS"/>
</dbReference>
<accession>A0A2R4MGM6</accession>
<name>A0A2R4MGM6_9HYPH</name>
<dbReference type="InterPro" id="IPR020476">
    <property type="entry name" value="Nudix_hydrolase"/>
</dbReference>
<dbReference type="PANTHER" id="PTHR43736:SF1">
    <property type="entry name" value="DIHYDRONEOPTERIN TRIPHOSPHATE DIPHOSPHATASE"/>
    <property type="match status" value="1"/>
</dbReference>
<dbReference type="SUPFAM" id="SSF55811">
    <property type="entry name" value="Nudix"/>
    <property type="match status" value="1"/>
</dbReference>
<evidence type="ECO:0000313" key="6">
    <source>
        <dbReference type="Proteomes" id="UP000258927"/>
    </source>
</evidence>
<organism evidence="5 6">
    <name type="scientific">Maritalea myrionectae</name>
    <dbReference type="NCBI Taxonomy" id="454601"/>
    <lineage>
        <taxon>Bacteria</taxon>
        <taxon>Pseudomonadati</taxon>
        <taxon>Pseudomonadota</taxon>
        <taxon>Alphaproteobacteria</taxon>
        <taxon>Hyphomicrobiales</taxon>
        <taxon>Devosiaceae</taxon>
        <taxon>Maritalea</taxon>
    </lineage>
</organism>
<comment type="similarity">
    <text evidence="3">Belongs to the Nudix hydrolase family.</text>
</comment>
<dbReference type="RefSeq" id="WP_117396183.1">
    <property type="nucleotide sequence ID" value="NZ_CP021330.1"/>
</dbReference>
<dbReference type="GO" id="GO:0016787">
    <property type="term" value="F:hydrolase activity"/>
    <property type="evidence" value="ECO:0007669"/>
    <property type="project" value="UniProtKB-KW"/>
</dbReference>
<dbReference type="Proteomes" id="UP000258927">
    <property type="component" value="Chromosome"/>
</dbReference>
<dbReference type="PRINTS" id="PR00502">
    <property type="entry name" value="NUDIXFAMILY"/>
</dbReference>
<evidence type="ECO:0000259" key="4">
    <source>
        <dbReference type="PROSITE" id="PS51462"/>
    </source>
</evidence>
<comment type="cofactor">
    <cofactor evidence="1">
        <name>Mg(2+)</name>
        <dbReference type="ChEBI" id="CHEBI:18420"/>
    </cofactor>
</comment>
<reference evidence="5 6" key="1">
    <citation type="submission" date="2017-05" db="EMBL/GenBank/DDBJ databases">
        <title>Genome Analysis of Maritalea myrionectae HL2708#5.</title>
        <authorList>
            <consortium name="Cotde Inc.-PKNU"/>
            <person name="Jang D."/>
            <person name="Oh H.-M."/>
        </authorList>
    </citation>
    <scope>NUCLEOTIDE SEQUENCE [LARGE SCALE GENOMIC DNA]</scope>
    <source>
        <strain evidence="5 6">HL2708#5</strain>
    </source>
</reference>
<dbReference type="Gene3D" id="3.90.79.10">
    <property type="entry name" value="Nucleoside Triphosphate Pyrophosphohydrolase"/>
    <property type="match status" value="1"/>
</dbReference>
<evidence type="ECO:0000256" key="1">
    <source>
        <dbReference type="ARBA" id="ARBA00001946"/>
    </source>
</evidence>
<dbReference type="AlphaFoldDB" id="A0A2R4MGM6"/>
<dbReference type="EMBL" id="CP021330">
    <property type="protein sequence ID" value="AVX05201.1"/>
    <property type="molecule type" value="Genomic_DNA"/>
</dbReference>
<proteinExistence type="inferred from homology"/>
<dbReference type="InterPro" id="IPR015797">
    <property type="entry name" value="NUDIX_hydrolase-like_dom_sf"/>
</dbReference>